<dbReference type="Proteomes" id="UP001290861">
    <property type="component" value="Unassembled WGS sequence"/>
</dbReference>
<organism evidence="2 3">
    <name type="scientific">Pontiella agarivorans</name>
    <dbReference type="NCBI Taxonomy" id="3038953"/>
    <lineage>
        <taxon>Bacteria</taxon>
        <taxon>Pseudomonadati</taxon>
        <taxon>Kiritimatiellota</taxon>
        <taxon>Kiritimatiellia</taxon>
        <taxon>Kiritimatiellales</taxon>
        <taxon>Pontiellaceae</taxon>
        <taxon>Pontiella</taxon>
    </lineage>
</organism>
<keyword evidence="1" id="KW-0812">Transmembrane</keyword>
<proteinExistence type="predicted"/>
<evidence type="ECO:0000256" key="1">
    <source>
        <dbReference type="SAM" id="Phobius"/>
    </source>
</evidence>
<dbReference type="RefSeq" id="WP_322609273.1">
    <property type="nucleotide sequence ID" value="NZ_JARVCO010000010.1"/>
</dbReference>
<evidence type="ECO:0000313" key="3">
    <source>
        <dbReference type="Proteomes" id="UP001290861"/>
    </source>
</evidence>
<name>A0ABU5MZG0_9BACT</name>
<protein>
    <submittedName>
        <fullName evidence="2">Uncharacterized protein</fullName>
    </submittedName>
</protein>
<feature type="transmembrane region" description="Helical" evidence="1">
    <location>
        <begin position="21"/>
        <end position="42"/>
    </location>
</feature>
<dbReference type="EMBL" id="JARVCO010000010">
    <property type="protein sequence ID" value="MDZ8119491.1"/>
    <property type="molecule type" value="Genomic_DNA"/>
</dbReference>
<accession>A0ABU5MZG0</accession>
<evidence type="ECO:0000313" key="2">
    <source>
        <dbReference type="EMBL" id="MDZ8119491.1"/>
    </source>
</evidence>
<sequence>MKTNVMKERESDRTAGDAITFGALLLAPAVGLIVALIMHRIIDARFSEVLFMSLLAVAPICIVGELIRWTVQVRNPMRKRIGYDRRQPERLPHFVPPGLQSRSRNR</sequence>
<comment type="caution">
    <text evidence="2">The sequence shown here is derived from an EMBL/GenBank/DDBJ whole genome shotgun (WGS) entry which is preliminary data.</text>
</comment>
<keyword evidence="1" id="KW-0472">Membrane</keyword>
<feature type="transmembrane region" description="Helical" evidence="1">
    <location>
        <begin position="48"/>
        <end position="71"/>
    </location>
</feature>
<keyword evidence="3" id="KW-1185">Reference proteome</keyword>
<keyword evidence="1" id="KW-1133">Transmembrane helix</keyword>
<gene>
    <name evidence="2" type="ORF">P9H32_12735</name>
</gene>
<reference evidence="2 3" key="1">
    <citation type="journal article" date="2024" name="Appl. Environ. Microbiol.">
        <title>Pontiella agarivorans sp. nov., a novel marine anaerobic bacterium capable of degrading macroalgal polysaccharides and fixing nitrogen.</title>
        <authorList>
            <person name="Liu N."/>
            <person name="Kivenson V."/>
            <person name="Peng X."/>
            <person name="Cui Z."/>
            <person name="Lankiewicz T.S."/>
            <person name="Gosselin K.M."/>
            <person name="English C.J."/>
            <person name="Blair E.M."/>
            <person name="O'Malley M.A."/>
            <person name="Valentine D.L."/>
        </authorList>
    </citation>
    <scope>NUCLEOTIDE SEQUENCE [LARGE SCALE GENOMIC DNA]</scope>
    <source>
        <strain evidence="2 3">NLcol2</strain>
    </source>
</reference>